<feature type="compositionally biased region" description="Low complexity" evidence="1">
    <location>
        <begin position="1"/>
        <end position="13"/>
    </location>
</feature>
<dbReference type="Pfam" id="PF14258">
    <property type="entry name" value="DUF4350"/>
    <property type="match status" value="1"/>
</dbReference>
<sequence>MSETTTTAPPASAERQRDAEVIGDGGSVRRTVTNHLSRARPWLILGSLLVISVIVGALVATSNDGTPLSPSNPAPQGARATAEVLKRSGIEVIPATTLEQAQEALEGPSDTLLLHDPNGWLGPDQLADLGAGLADRVVLIEPSLPILNELAPGIRSAGVVPETITDPLTAECANADAQAAETTSPGGRTYRGDVTCFPIPTGGDAEASGTFAATTGGNALVIGNGAVLSNELVDEHGNAALSLRTLGSNPTLVWYQPTAEDVPAAAGPVDPLSLLPAFVNPLMFWLLVTALLAILWRGRRLGPLVTEPLPVVVRSAETAAGRARLYQDANAVEHAADTLRAGTLNRLAAMLRVPQSGSRFEVVAAAARKCGRDHQDVDRILNTFTPRSDAQLVRWSQELEDLEQEIRRA</sequence>
<keyword evidence="2" id="KW-1133">Transmembrane helix</keyword>
<keyword evidence="5" id="KW-1185">Reference proteome</keyword>
<protein>
    <recommendedName>
        <fullName evidence="3">DUF4350 domain-containing protein</fullName>
    </recommendedName>
</protein>
<keyword evidence="2" id="KW-0812">Transmembrane</keyword>
<accession>A0A846RQU1</accession>
<dbReference type="EMBL" id="JAATJL010000001">
    <property type="protein sequence ID" value="NJC22942.1"/>
    <property type="molecule type" value="Genomic_DNA"/>
</dbReference>
<evidence type="ECO:0000256" key="2">
    <source>
        <dbReference type="SAM" id="Phobius"/>
    </source>
</evidence>
<dbReference type="Proteomes" id="UP000547458">
    <property type="component" value="Unassembled WGS sequence"/>
</dbReference>
<organism evidence="4 5">
    <name type="scientific">Arthrobacter pigmenti</name>
    <dbReference type="NCBI Taxonomy" id="271432"/>
    <lineage>
        <taxon>Bacteria</taxon>
        <taxon>Bacillati</taxon>
        <taxon>Actinomycetota</taxon>
        <taxon>Actinomycetes</taxon>
        <taxon>Micrococcales</taxon>
        <taxon>Micrococcaceae</taxon>
        <taxon>Arthrobacter</taxon>
    </lineage>
</organism>
<feature type="domain" description="DUF4350" evidence="3">
    <location>
        <begin position="70"/>
        <end position="246"/>
    </location>
</feature>
<dbReference type="InterPro" id="IPR025646">
    <property type="entry name" value="DUF4350"/>
</dbReference>
<keyword evidence="2" id="KW-0472">Membrane</keyword>
<evidence type="ECO:0000259" key="3">
    <source>
        <dbReference type="Pfam" id="PF14258"/>
    </source>
</evidence>
<gene>
    <name evidence="4" type="ORF">BJ994_002018</name>
</gene>
<evidence type="ECO:0000313" key="5">
    <source>
        <dbReference type="Proteomes" id="UP000547458"/>
    </source>
</evidence>
<proteinExistence type="predicted"/>
<feature type="transmembrane region" description="Helical" evidence="2">
    <location>
        <begin position="42"/>
        <end position="60"/>
    </location>
</feature>
<feature type="transmembrane region" description="Helical" evidence="2">
    <location>
        <begin position="278"/>
        <end position="296"/>
    </location>
</feature>
<reference evidence="4 5" key="1">
    <citation type="submission" date="2020-03" db="EMBL/GenBank/DDBJ databases">
        <title>Sequencing the genomes of 1000 actinobacteria strains.</title>
        <authorList>
            <person name="Klenk H.-P."/>
        </authorList>
    </citation>
    <scope>NUCLEOTIDE SEQUENCE [LARGE SCALE GENOMIC DNA]</scope>
    <source>
        <strain evidence="4 5">DSM 16403</strain>
    </source>
</reference>
<dbReference type="AlphaFoldDB" id="A0A846RQU1"/>
<name>A0A846RQU1_9MICC</name>
<evidence type="ECO:0000256" key="1">
    <source>
        <dbReference type="SAM" id="MobiDB-lite"/>
    </source>
</evidence>
<comment type="caution">
    <text evidence="4">The sequence shown here is derived from an EMBL/GenBank/DDBJ whole genome shotgun (WGS) entry which is preliminary data.</text>
</comment>
<feature type="region of interest" description="Disordered" evidence="1">
    <location>
        <begin position="1"/>
        <end position="26"/>
    </location>
</feature>
<evidence type="ECO:0000313" key="4">
    <source>
        <dbReference type="EMBL" id="NJC22942.1"/>
    </source>
</evidence>